<sequence>MQKRFIHNTNRLHYTNKSFVEESDINSLHSSYIDELYKDRMAPVIPFNRESILATCTNFSDKRVRNSFLKEYGLNSGIYIIEYKYDPLIYYIGRTTLFKRRFHNHFKADSGSKLHLFLNLVGWEHFNISIVEICTPSKLGSRENFYLQNYLPILNSVFSSSITEVLINKTLKSKLEGLKLSNYSLSSVETKNRVPLYIYDIDDNGINQYATYFNSIREASLALNINPTSLSQYRDTSIPYRNKLVYSNPIEDFDKVFESSRKNTPQGLLNVLKPVKIWAYDAKTLKLIEGSPFVSKTLASSVLGIRRSVIDYFLDKGKPEGVKGSYLYSRPIKETEMKSLIDLSENLQLGNKIEVWVYNAHTLELINNSPFCSIQDAANYFNVNYRTISRHLDTKLATMQNKILVYFFKKEIDLNFKDELVKSKPVVAGYNRSEIWVYQQGANGELSLIPDQPFKTKREAIRTLGIHIKELNKYLDTSKAYKNFIFFTNAQK</sequence>
<dbReference type="SMART" id="SM00497">
    <property type="entry name" value="IENR1"/>
    <property type="match status" value="4"/>
</dbReference>
<accession>A0A291LJ04</accession>
<dbReference type="InterPro" id="IPR035901">
    <property type="entry name" value="GIY-YIG_endonuc_sf"/>
</dbReference>
<keyword evidence="2" id="KW-0496">Mitochondrion</keyword>
<dbReference type="InterPro" id="IPR010896">
    <property type="entry name" value="NUMOD1"/>
</dbReference>
<gene>
    <name evidence="2" type="primary">orf493</name>
</gene>
<geneLocation type="mitochondrion" evidence="2"/>
<dbReference type="PROSITE" id="PS50164">
    <property type="entry name" value="GIY_YIG"/>
    <property type="match status" value="1"/>
</dbReference>
<evidence type="ECO:0000313" key="2">
    <source>
        <dbReference type="EMBL" id="ATI20280.1"/>
    </source>
</evidence>
<organism evidence="2">
    <name type="scientific">Juglanconis sp</name>
    <dbReference type="NCBI Taxonomy" id="2041886"/>
    <lineage>
        <taxon>Eukaryota</taxon>
        <taxon>Fungi</taxon>
        <taxon>Dikarya</taxon>
        <taxon>Ascomycota</taxon>
        <taxon>Pezizomycotina</taxon>
        <taxon>Sordariomycetes</taxon>
        <taxon>Sordariomycetidae</taxon>
        <taxon>Diaporthales</taxon>
        <taxon>Juglanconidaceae</taxon>
        <taxon>Juglanconis</taxon>
    </lineage>
</organism>
<dbReference type="Gene3D" id="3.40.1440.10">
    <property type="entry name" value="GIY-YIG endonuclease"/>
    <property type="match status" value="1"/>
</dbReference>
<dbReference type="SUPFAM" id="SSF82771">
    <property type="entry name" value="GIY-YIG endonuclease"/>
    <property type="match status" value="1"/>
</dbReference>
<protein>
    <submittedName>
        <fullName evidence="2">GIY-YIG endonuclease</fullName>
    </submittedName>
</protein>
<keyword evidence="2" id="KW-0255">Endonuclease</keyword>
<name>A0A291LJ04_9PEZI</name>
<dbReference type="InterPro" id="IPR003647">
    <property type="entry name" value="Intron_nuc_1_rpt"/>
</dbReference>
<dbReference type="EMBL" id="KY575055">
    <property type="protein sequence ID" value="ATI20280.1"/>
    <property type="molecule type" value="Genomic_DNA"/>
</dbReference>
<dbReference type="InterPro" id="IPR000305">
    <property type="entry name" value="GIY-YIG_endonuc"/>
</dbReference>
<dbReference type="AlphaFoldDB" id="A0A291LJ04"/>
<feature type="domain" description="GIY-YIG" evidence="1">
    <location>
        <begin position="74"/>
        <end position="156"/>
    </location>
</feature>
<proteinExistence type="predicted"/>
<keyword evidence="2" id="KW-0378">Hydrolase</keyword>
<dbReference type="SMART" id="SM00465">
    <property type="entry name" value="GIYc"/>
    <property type="match status" value="1"/>
</dbReference>
<dbReference type="GO" id="GO:0004519">
    <property type="term" value="F:endonuclease activity"/>
    <property type="evidence" value="ECO:0007669"/>
    <property type="project" value="UniProtKB-KW"/>
</dbReference>
<dbReference type="Pfam" id="PF01541">
    <property type="entry name" value="GIY-YIG"/>
    <property type="match status" value="1"/>
</dbReference>
<keyword evidence="2" id="KW-0540">Nuclease</keyword>
<reference evidence="2" key="1">
    <citation type="submission" date="2017-02" db="EMBL/GenBank/DDBJ databases">
        <title>Fungal Comparative Genomics of Melanconis species and Ophiognomonia clavigignenti-juglandacearum at Different Phylogenetic Distances.</title>
        <authorList>
            <person name="Demers J.E."/>
            <person name="Castlebury L.A."/>
        </authorList>
    </citation>
    <scope>NUCLEOTIDE SEQUENCE</scope>
    <source>
        <strain evidence="2">DMW523</strain>
    </source>
</reference>
<dbReference type="Pfam" id="PF07453">
    <property type="entry name" value="NUMOD1"/>
    <property type="match status" value="3"/>
</dbReference>
<evidence type="ECO:0000259" key="1">
    <source>
        <dbReference type="PROSITE" id="PS50164"/>
    </source>
</evidence>